<protein>
    <submittedName>
        <fullName evidence="3">Putative membrane protein (TIGR02234 family)</fullName>
    </submittedName>
</protein>
<accession>A0A652YZ13</accession>
<dbReference type="EMBL" id="VNIQ01000001">
    <property type="protein sequence ID" value="TYQ08922.1"/>
    <property type="molecule type" value="Genomic_DNA"/>
</dbReference>
<feature type="region of interest" description="Disordered" evidence="1">
    <location>
        <begin position="182"/>
        <end position="238"/>
    </location>
</feature>
<keyword evidence="2" id="KW-0812">Transmembrane</keyword>
<keyword evidence="2" id="KW-1133">Transmembrane helix</keyword>
<proteinExistence type="predicted"/>
<dbReference type="Pfam" id="PF09534">
    <property type="entry name" value="Trp_oprn_chp"/>
    <property type="match status" value="1"/>
</dbReference>
<feature type="transmembrane region" description="Helical" evidence="2">
    <location>
        <begin position="21"/>
        <end position="44"/>
    </location>
</feature>
<evidence type="ECO:0000313" key="3">
    <source>
        <dbReference type="EMBL" id="TYQ08922.1"/>
    </source>
</evidence>
<evidence type="ECO:0000256" key="1">
    <source>
        <dbReference type="SAM" id="MobiDB-lite"/>
    </source>
</evidence>
<dbReference type="AlphaFoldDB" id="A0A652YZ13"/>
<feature type="transmembrane region" description="Helical" evidence="2">
    <location>
        <begin position="94"/>
        <end position="115"/>
    </location>
</feature>
<gene>
    <name evidence="3" type="ORF">FNL38_1011299</name>
</gene>
<feature type="transmembrane region" description="Helical" evidence="2">
    <location>
        <begin position="142"/>
        <end position="163"/>
    </location>
</feature>
<feature type="compositionally biased region" description="Acidic residues" evidence="1">
    <location>
        <begin position="211"/>
        <end position="220"/>
    </location>
</feature>
<evidence type="ECO:0000256" key="2">
    <source>
        <dbReference type="SAM" id="Phobius"/>
    </source>
</evidence>
<reference evidence="3" key="1">
    <citation type="submission" date="2019-07" db="EMBL/GenBank/DDBJ databases">
        <title>Genomic Encyclopedia of Type Strains, Phase IV (KMG-IV): sequencing the most valuable type-strain genomes for metagenomic binning, comparative biology and taxonomic classification.</title>
        <authorList>
            <person name="Goeker M."/>
        </authorList>
    </citation>
    <scope>NUCLEOTIDE SEQUENCE</scope>
    <source>
        <strain evidence="3">DSM 44596</strain>
    </source>
</reference>
<sequence>MSEQASSTGADSPTPRSGRSTTMLTTLLLGIAAIALWGSSRMTWVQVTSSDGKTLARTTDLDGGTWAAAMTPLALTLLAAVAASFAVRGWALRVVGLLVGLVGIGVAVPAVQLLVSGADDDRAADLAELSSHLEEVSAEASVLPPLLALAGALAALAAGVLLMRKPKARAGLSSKYDNPAARREAAAKLGQGSKDAPDEPVTQRMLWDALDAGEDPTLDTEGEKPDVDGNEPGKDSRS</sequence>
<feature type="transmembrane region" description="Helical" evidence="2">
    <location>
        <begin position="64"/>
        <end position="87"/>
    </location>
</feature>
<name>A0A652YZ13_NOCGL</name>
<comment type="caution">
    <text evidence="3">The sequence shown here is derived from an EMBL/GenBank/DDBJ whole genome shotgun (WGS) entry which is preliminary data.</text>
</comment>
<feature type="compositionally biased region" description="Basic and acidic residues" evidence="1">
    <location>
        <begin position="221"/>
        <end position="238"/>
    </location>
</feature>
<dbReference type="NCBIfam" id="TIGR02234">
    <property type="entry name" value="trp_oprn_chp"/>
    <property type="match status" value="1"/>
</dbReference>
<keyword evidence="2" id="KW-0472">Membrane</keyword>
<organism evidence="3">
    <name type="scientific">Nocardia globerula</name>
    <dbReference type="NCBI Taxonomy" id="1818"/>
    <lineage>
        <taxon>Bacteria</taxon>
        <taxon>Bacillati</taxon>
        <taxon>Actinomycetota</taxon>
        <taxon>Actinomycetes</taxon>
        <taxon>Mycobacteriales</taxon>
        <taxon>Nocardiaceae</taxon>
        <taxon>Nocardia</taxon>
    </lineage>
</organism>
<dbReference type="InterPro" id="IPR019051">
    <property type="entry name" value="Trp_biosyn_TM_oprn/chp"/>
</dbReference>
<dbReference type="InterPro" id="IPR011746">
    <property type="entry name" value="Trp_synth-assoc_CHP"/>
</dbReference>